<dbReference type="InterPro" id="IPR050904">
    <property type="entry name" value="Adhesion/Biosynth-related"/>
</dbReference>
<dbReference type="PROSITE" id="PS50213">
    <property type="entry name" value="FAS1"/>
    <property type="match status" value="2"/>
</dbReference>
<reference evidence="2 3" key="1">
    <citation type="submission" date="2013-12" db="EMBL/GenBank/DDBJ databases">
        <authorList>
            <consortium name="DOE Joint Genome Institute"/>
            <person name="Eisen J."/>
            <person name="Huntemann M."/>
            <person name="Han J."/>
            <person name="Chen A."/>
            <person name="Kyrpides N."/>
            <person name="Mavromatis K."/>
            <person name="Markowitz V."/>
            <person name="Palaniappan K."/>
            <person name="Ivanova N."/>
            <person name="Schaumberg A."/>
            <person name="Pati A."/>
            <person name="Liolios K."/>
            <person name="Nordberg H.P."/>
            <person name="Cantor M.N."/>
            <person name="Hua S.X."/>
            <person name="Woyke T."/>
        </authorList>
    </citation>
    <scope>NUCLEOTIDE SEQUENCE [LARGE SCALE GENOMIC DNA]</scope>
    <source>
        <strain evidence="3">DSM 19437</strain>
    </source>
</reference>
<dbReference type="AlphaFoldDB" id="W0EZX3"/>
<organism evidence="2 3">
    <name type="scientific">Niabella soli DSM 19437</name>
    <dbReference type="NCBI Taxonomy" id="929713"/>
    <lineage>
        <taxon>Bacteria</taxon>
        <taxon>Pseudomonadati</taxon>
        <taxon>Bacteroidota</taxon>
        <taxon>Chitinophagia</taxon>
        <taxon>Chitinophagales</taxon>
        <taxon>Chitinophagaceae</taxon>
        <taxon>Niabella</taxon>
    </lineage>
</organism>
<gene>
    <name evidence="2" type="ORF">NIASO_08095</name>
</gene>
<accession>W0EZX3</accession>
<feature type="domain" description="FAS1" evidence="1">
    <location>
        <begin position="546"/>
        <end position="711"/>
    </location>
</feature>
<dbReference type="KEGG" id="nso:NIASO_08095"/>
<dbReference type="PANTHER" id="PTHR10900">
    <property type="entry name" value="PERIOSTIN-RELATED"/>
    <property type="match status" value="1"/>
</dbReference>
<dbReference type="HOGENOM" id="CLU_376369_0_0_10"/>
<dbReference type="eggNOG" id="COG2335">
    <property type="taxonomic scope" value="Bacteria"/>
</dbReference>
<evidence type="ECO:0000313" key="2">
    <source>
        <dbReference type="EMBL" id="AHF15133.1"/>
    </source>
</evidence>
<dbReference type="Pfam" id="PF02469">
    <property type="entry name" value="Fasciclin"/>
    <property type="match status" value="3"/>
</dbReference>
<dbReference type="InterPro" id="IPR036378">
    <property type="entry name" value="FAS1_dom_sf"/>
</dbReference>
<protein>
    <recommendedName>
        <fullName evidence="1">FAS1 domain-containing protein</fullName>
    </recommendedName>
</protein>
<proteinExistence type="predicted"/>
<dbReference type="InterPro" id="IPR000782">
    <property type="entry name" value="FAS1_domain"/>
</dbReference>
<dbReference type="SMART" id="SM00554">
    <property type="entry name" value="FAS1"/>
    <property type="match status" value="2"/>
</dbReference>
<dbReference type="SUPFAM" id="SSF82153">
    <property type="entry name" value="FAS1 domain"/>
    <property type="match status" value="2"/>
</dbReference>
<dbReference type="Proteomes" id="UP000003586">
    <property type="component" value="Chromosome"/>
</dbReference>
<dbReference type="PANTHER" id="PTHR10900:SF77">
    <property type="entry name" value="FI19380P1"/>
    <property type="match status" value="1"/>
</dbReference>
<sequence length="715" mass="79988">MVTACSKKTWDEFYNVPDNLSKPIYAELQAKGTFTQLLSVIDKAGYKNTLSSAGYWTFFAPNDSAFKAYFAANNTSVEKMDSSKARALIQFMLVYNAFNKNTIDDYQSSTGWVPDQAFRRRTAYYTGFYDDTMQNGTVVKTIQSNRNTGYITGDNNNKYIPCFTDIYFGGKGLTAADYNYFYPNTSYAGFNIAEAKVINQDLNAQNGVIHEIDRVLTPLPSIEEYLRSKPEYSEFRKLFDKYMVSFVLNSEATNRYKLLTGDSKQVYVKVYNTSLAFSPNSENFLKLQDNDAQQSSWTMFVPKNEVLLDYEKNVLLEYYQSFDNTPTSIILDFLNAHMWQTPVWPSQFKAAINFVGEEARFDPRADIIDRRILSNGMFYGTSKVQDANVFSTVYSRAYLDPKFSIMIRLLNTDLRYIITNPKAKFTLFMMPDAVLRAAGYNYDVNSNLFTYTSGSTTVSGESVRQTLLRILNSSVVSENLTSLAGAGITETYNGEFIKWNNMQVMSAGTQDASVAVNVDSTRTTKNGTVYYLNGLLTYSSWLFGKHIMNLGGTSVASDFYYFSQFLNNSGLYNATTGEITGTTSGTLYTVFVPSNAAIKKAVMDGVLPGNVTTGVPNLTASTWTAAEKDRVANFILYHILAKYSLIPNGKESGSFETLLKNGLGEVIPVTVISQPGSMLVNDVTGRAANVVVPQSNNLSNRTIIHLIDNYLKYSK</sequence>
<evidence type="ECO:0000259" key="1">
    <source>
        <dbReference type="PROSITE" id="PS50213"/>
    </source>
</evidence>
<dbReference type="STRING" id="929713.NIASO_08095"/>
<evidence type="ECO:0000313" key="3">
    <source>
        <dbReference type="Proteomes" id="UP000003586"/>
    </source>
</evidence>
<keyword evidence="3" id="KW-1185">Reference proteome</keyword>
<feature type="domain" description="FAS1" evidence="1">
    <location>
        <begin position="21"/>
        <end position="216"/>
    </location>
</feature>
<name>W0EZX3_9BACT</name>
<dbReference type="EMBL" id="CP007035">
    <property type="protein sequence ID" value="AHF15133.1"/>
    <property type="molecule type" value="Genomic_DNA"/>
</dbReference>
<dbReference type="Gene3D" id="2.30.180.10">
    <property type="entry name" value="FAS1 domain"/>
    <property type="match status" value="2"/>
</dbReference>